<dbReference type="GO" id="GO:0046718">
    <property type="term" value="P:symbiont entry into host cell"/>
    <property type="evidence" value="ECO:0007669"/>
    <property type="project" value="InterPro"/>
</dbReference>
<dbReference type="EMBL" id="CAADHY010000032">
    <property type="protein sequence ID" value="VFR33693.1"/>
    <property type="molecule type" value="Genomic_DNA"/>
</dbReference>
<accession>A0A484XIU8</accession>
<protein>
    <submittedName>
        <fullName evidence="6">Phage minor tail protein</fullName>
    </submittedName>
</protein>
<evidence type="ECO:0000313" key="6">
    <source>
        <dbReference type="EMBL" id="VFS23674.1"/>
    </source>
</evidence>
<evidence type="ECO:0000313" key="2">
    <source>
        <dbReference type="EMBL" id="VFR33693.1"/>
    </source>
</evidence>
<dbReference type="EMBL" id="CAADIP010000051">
    <property type="protein sequence ID" value="VFR96637.1"/>
    <property type="molecule type" value="Genomic_DNA"/>
</dbReference>
<dbReference type="Pfam" id="PF05100">
    <property type="entry name" value="Phage_tail_L"/>
    <property type="match status" value="1"/>
</dbReference>
<evidence type="ECO:0000256" key="1">
    <source>
        <dbReference type="SAM" id="MobiDB-lite"/>
    </source>
</evidence>
<dbReference type="GO" id="GO:0051536">
    <property type="term" value="F:iron-sulfur cluster binding"/>
    <property type="evidence" value="ECO:0007669"/>
    <property type="project" value="InterPro"/>
</dbReference>
<organism evidence="6">
    <name type="scientific">plant metagenome</name>
    <dbReference type="NCBI Taxonomy" id="1297885"/>
    <lineage>
        <taxon>unclassified sequences</taxon>
        <taxon>metagenomes</taxon>
        <taxon>organismal metagenomes</taxon>
    </lineage>
</organism>
<sequence>MSITADIQRLEPGALIRLYELDLSTLGGDILRFHGHTQAGPITWRGHAYDPWAIEASEFQRTGEAQQPAPSLSVGNIGQDEEGNPVPGVISSLCLALNDLVGAVLTVRETFAHYLDAENFPDGNPTADSEQELPLEVWIVEQKVSETAEVVTFELSNSLSFDGTRLPARQITAGVCSWLWIGGYRGPYCGYTGNRYLDAQDNVVTDPALDRCGGRVSSCKGRFGEYQVINFGGFPAADRLR</sequence>
<evidence type="ECO:0000313" key="5">
    <source>
        <dbReference type="EMBL" id="VFR96637.1"/>
    </source>
</evidence>
<dbReference type="AlphaFoldDB" id="A0A484XIU8"/>
<dbReference type="EMBL" id="CAADII010000030">
    <property type="protein sequence ID" value="VFR54609.1"/>
    <property type="molecule type" value="Genomic_DNA"/>
</dbReference>
<proteinExistence type="predicted"/>
<evidence type="ECO:0000313" key="3">
    <source>
        <dbReference type="EMBL" id="VFR54609.1"/>
    </source>
</evidence>
<feature type="compositionally biased region" description="Polar residues" evidence="1">
    <location>
        <begin position="60"/>
        <end position="76"/>
    </location>
</feature>
<feature type="region of interest" description="Disordered" evidence="1">
    <location>
        <begin position="60"/>
        <end position="80"/>
    </location>
</feature>
<evidence type="ECO:0000313" key="4">
    <source>
        <dbReference type="EMBL" id="VFR79846.1"/>
    </source>
</evidence>
<reference evidence="6" key="1">
    <citation type="submission" date="2019-03" db="EMBL/GenBank/DDBJ databases">
        <authorList>
            <person name="Danneels B."/>
        </authorList>
    </citation>
    <scope>NUCLEOTIDE SEQUENCE</scope>
</reference>
<dbReference type="EMBL" id="CAADIZ010000024">
    <property type="protein sequence ID" value="VFS23674.1"/>
    <property type="molecule type" value="Genomic_DNA"/>
</dbReference>
<dbReference type="GO" id="GO:0030430">
    <property type="term" value="C:host cell cytoplasm"/>
    <property type="evidence" value="ECO:0007669"/>
    <property type="project" value="InterPro"/>
</dbReference>
<name>A0A484XIU8_9ZZZZ</name>
<dbReference type="InterPro" id="IPR006487">
    <property type="entry name" value="Phage_lambda_L"/>
</dbReference>
<dbReference type="EMBL" id="CAADIK010000047">
    <property type="protein sequence ID" value="VFR79846.1"/>
    <property type="molecule type" value="Genomic_DNA"/>
</dbReference>
<dbReference type="NCBIfam" id="TIGR01600">
    <property type="entry name" value="phage_tail_L"/>
    <property type="match status" value="1"/>
</dbReference>
<gene>
    <name evidence="2" type="ORF">AMP9_2942</name>
    <name evidence="3" type="ORF">BRI6_3148</name>
    <name evidence="4" type="ORF">BRI9_3210</name>
    <name evidence="5" type="ORF">IVO3_3205</name>
    <name evidence="6" type="ORF">RAN7_3180</name>
</gene>